<organism evidence="1 2">
    <name type="scientific">Allacma fusca</name>
    <dbReference type="NCBI Taxonomy" id="39272"/>
    <lineage>
        <taxon>Eukaryota</taxon>
        <taxon>Metazoa</taxon>
        <taxon>Ecdysozoa</taxon>
        <taxon>Arthropoda</taxon>
        <taxon>Hexapoda</taxon>
        <taxon>Collembola</taxon>
        <taxon>Symphypleona</taxon>
        <taxon>Sminthuridae</taxon>
        <taxon>Allacma</taxon>
    </lineage>
</organism>
<proteinExistence type="predicted"/>
<dbReference type="AlphaFoldDB" id="A0A8J2KTM9"/>
<keyword evidence="2" id="KW-1185">Reference proteome</keyword>
<name>A0A8J2KTM9_9HEXA</name>
<reference evidence="1" key="1">
    <citation type="submission" date="2021-06" db="EMBL/GenBank/DDBJ databases">
        <authorList>
            <person name="Hodson N. C."/>
            <person name="Mongue J. A."/>
            <person name="Jaron S. K."/>
        </authorList>
    </citation>
    <scope>NUCLEOTIDE SEQUENCE</scope>
</reference>
<gene>
    <name evidence="1" type="ORF">AFUS01_LOCUS29337</name>
</gene>
<protein>
    <submittedName>
        <fullName evidence="1">Uncharacterized protein</fullName>
    </submittedName>
</protein>
<sequence length="68" mass="7624">MLFDLNFFSGCTFFFENGPHLKLGCHPKLGRCLYKAGKSLIPGDKLLVFIPSSPEIYMNHGVSSSMKR</sequence>
<evidence type="ECO:0000313" key="2">
    <source>
        <dbReference type="Proteomes" id="UP000708208"/>
    </source>
</evidence>
<comment type="caution">
    <text evidence="1">The sequence shown here is derived from an EMBL/GenBank/DDBJ whole genome shotgun (WGS) entry which is preliminary data.</text>
</comment>
<evidence type="ECO:0000313" key="1">
    <source>
        <dbReference type="EMBL" id="CAG7818859.1"/>
    </source>
</evidence>
<accession>A0A8J2KTM9</accession>
<dbReference type="EMBL" id="CAJVCH010432494">
    <property type="protein sequence ID" value="CAG7818859.1"/>
    <property type="molecule type" value="Genomic_DNA"/>
</dbReference>
<dbReference type="Proteomes" id="UP000708208">
    <property type="component" value="Unassembled WGS sequence"/>
</dbReference>